<evidence type="ECO:0000313" key="2">
    <source>
        <dbReference type="EMBL" id="EOY04681.1"/>
    </source>
</evidence>
<reference evidence="2 3" key="1">
    <citation type="journal article" date="2013" name="Genome Biol.">
        <title>The genome sequence of the most widely cultivated cacao type and its use to identify candidate genes regulating pod color.</title>
        <authorList>
            <person name="Motamayor J.C."/>
            <person name="Mockaitis K."/>
            <person name="Schmutz J."/>
            <person name="Haiminen N."/>
            <person name="Iii D.L."/>
            <person name="Cornejo O."/>
            <person name="Findley S.D."/>
            <person name="Zheng P."/>
            <person name="Utro F."/>
            <person name="Royaert S."/>
            <person name="Saski C."/>
            <person name="Jenkins J."/>
            <person name="Podicheti R."/>
            <person name="Zhao M."/>
            <person name="Scheffler B.E."/>
            <person name="Stack J.C."/>
            <person name="Feltus F.A."/>
            <person name="Mustiga G.M."/>
            <person name="Amores F."/>
            <person name="Phillips W."/>
            <person name="Marelli J.P."/>
            <person name="May G.D."/>
            <person name="Shapiro H."/>
            <person name="Ma J."/>
            <person name="Bustamante C.D."/>
            <person name="Schnell R.J."/>
            <person name="Main D."/>
            <person name="Gilbert D."/>
            <person name="Parida L."/>
            <person name="Kuhn D.N."/>
        </authorList>
    </citation>
    <scope>NUCLEOTIDE SEQUENCE [LARGE SCALE GENOMIC DNA]</scope>
    <source>
        <strain evidence="3">cv. Matina 1-6</strain>
    </source>
</reference>
<feature type="region of interest" description="Disordered" evidence="1">
    <location>
        <begin position="1"/>
        <end position="27"/>
    </location>
</feature>
<sequence>MRDPGNIVNHFPGQGSTYKETASANPPAWKPSAYRPPYAYNAAAIQSLTTVRGVSYNGELNEVQLINKKQIKILSSSKEDN</sequence>
<organism evidence="2 3">
    <name type="scientific">Theobroma cacao</name>
    <name type="common">Cacao</name>
    <name type="synonym">Cocoa</name>
    <dbReference type="NCBI Taxonomy" id="3641"/>
    <lineage>
        <taxon>Eukaryota</taxon>
        <taxon>Viridiplantae</taxon>
        <taxon>Streptophyta</taxon>
        <taxon>Embryophyta</taxon>
        <taxon>Tracheophyta</taxon>
        <taxon>Spermatophyta</taxon>
        <taxon>Magnoliopsida</taxon>
        <taxon>eudicotyledons</taxon>
        <taxon>Gunneridae</taxon>
        <taxon>Pentapetalae</taxon>
        <taxon>rosids</taxon>
        <taxon>malvids</taxon>
        <taxon>Malvales</taxon>
        <taxon>Malvaceae</taxon>
        <taxon>Byttnerioideae</taxon>
        <taxon>Theobroma</taxon>
    </lineage>
</organism>
<name>A0A061EIM6_THECC</name>
<dbReference type="HOGENOM" id="CLU_2578687_0_0_1"/>
<dbReference type="STRING" id="3641.A0A061EIM6"/>
<evidence type="ECO:0000313" key="3">
    <source>
        <dbReference type="Proteomes" id="UP000026915"/>
    </source>
</evidence>
<protein>
    <submittedName>
        <fullName evidence="2">Uncharacterized protein</fullName>
    </submittedName>
</protein>
<evidence type="ECO:0000256" key="1">
    <source>
        <dbReference type="SAM" id="MobiDB-lite"/>
    </source>
</evidence>
<keyword evidence="3" id="KW-1185">Reference proteome</keyword>
<gene>
    <name evidence="2" type="ORF">TCM_019877</name>
</gene>
<feature type="compositionally biased region" description="Polar residues" evidence="1">
    <location>
        <begin position="14"/>
        <end position="24"/>
    </location>
</feature>
<accession>A0A061EIM6</accession>
<dbReference type="AlphaFoldDB" id="A0A061EIM6"/>
<dbReference type="EMBL" id="CM001882">
    <property type="protein sequence ID" value="EOY04681.1"/>
    <property type="molecule type" value="Genomic_DNA"/>
</dbReference>
<dbReference type="InParanoid" id="A0A061EIM6"/>
<dbReference type="Proteomes" id="UP000026915">
    <property type="component" value="Chromosome 4"/>
</dbReference>
<proteinExistence type="predicted"/>
<dbReference type="Gramene" id="EOY04681">
    <property type="protein sequence ID" value="EOY04681"/>
    <property type="gene ID" value="TCM_019877"/>
</dbReference>